<proteinExistence type="predicted"/>
<dbReference type="InterPro" id="IPR005821">
    <property type="entry name" value="Ion_trans_dom"/>
</dbReference>
<dbReference type="STRING" id="13735.ENSPSIP00000017942"/>
<comment type="subcellular location">
    <subcellularLocation>
        <location evidence="1">Membrane</location>
        <topology evidence="1">Multi-pass membrane protein</topology>
    </subcellularLocation>
</comment>
<dbReference type="SUPFAM" id="SSF81324">
    <property type="entry name" value="Voltage-gated potassium channels"/>
    <property type="match status" value="1"/>
</dbReference>
<dbReference type="GO" id="GO:0097228">
    <property type="term" value="C:sperm principal piece"/>
    <property type="evidence" value="ECO:0007669"/>
    <property type="project" value="TreeGrafter"/>
</dbReference>
<evidence type="ECO:0000256" key="6">
    <source>
        <dbReference type="SAM" id="Phobius"/>
    </source>
</evidence>
<accession>K7GCD1</accession>
<evidence type="ECO:0000256" key="4">
    <source>
        <dbReference type="ARBA" id="ARBA00023136"/>
    </source>
</evidence>
<dbReference type="eggNOG" id="KOG2301">
    <property type="taxonomic scope" value="Eukaryota"/>
</dbReference>
<evidence type="ECO:0000313" key="9">
    <source>
        <dbReference type="Proteomes" id="UP000007267"/>
    </source>
</evidence>
<dbReference type="InterPro" id="IPR028744">
    <property type="entry name" value="CatSper4"/>
</dbReference>
<reference evidence="9" key="2">
    <citation type="journal article" date="2013" name="Nat. Genet.">
        <title>The draft genomes of soft-shell turtle and green sea turtle yield insights into the development and evolution of the turtle-specific body plan.</title>
        <authorList>
            <person name="Wang Z."/>
            <person name="Pascual-Anaya J."/>
            <person name="Zadissa A."/>
            <person name="Li W."/>
            <person name="Niimura Y."/>
            <person name="Huang Z."/>
            <person name="Li C."/>
            <person name="White S."/>
            <person name="Xiong Z."/>
            <person name="Fang D."/>
            <person name="Wang B."/>
            <person name="Ming Y."/>
            <person name="Chen Y."/>
            <person name="Zheng Y."/>
            <person name="Kuraku S."/>
            <person name="Pignatelli M."/>
            <person name="Herrero J."/>
            <person name="Beal K."/>
            <person name="Nozawa M."/>
            <person name="Li Q."/>
            <person name="Wang J."/>
            <person name="Zhang H."/>
            <person name="Yu L."/>
            <person name="Shigenobu S."/>
            <person name="Wang J."/>
            <person name="Liu J."/>
            <person name="Flicek P."/>
            <person name="Searle S."/>
            <person name="Wang J."/>
            <person name="Kuratani S."/>
            <person name="Yin Y."/>
            <person name="Aken B."/>
            <person name="Zhang G."/>
            <person name="Irie N."/>
        </authorList>
    </citation>
    <scope>NUCLEOTIDE SEQUENCE [LARGE SCALE GENOMIC DNA]</scope>
    <source>
        <strain evidence="9">Daiwa-1</strain>
    </source>
</reference>
<keyword evidence="2 6" id="KW-0812">Transmembrane</keyword>
<dbReference type="OMA" id="TMVAYTE"/>
<feature type="coiled-coil region" evidence="5">
    <location>
        <begin position="147"/>
        <end position="184"/>
    </location>
</feature>
<feature type="domain" description="Ion transport" evidence="7">
    <location>
        <begin position="3"/>
        <end position="69"/>
    </location>
</feature>
<organism evidence="8 9">
    <name type="scientific">Pelodiscus sinensis</name>
    <name type="common">Chinese softshell turtle</name>
    <name type="synonym">Trionyx sinensis</name>
    <dbReference type="NCBI Taxonomy" id="13735"/>
    <lineage>
        <taxon>Eukaryota</taxon>
        <taxon>Metazoa</taxon>
        <taxon>Chordata</taxon>
        <taxon>Craniata</taxon>
        <taxon>Vertebrata</taxon>
        <taxon>Euteleostomi</taxon>
        <taxon>Archelosauria</taxon>
        <taxon>Testudinata</taxon>
        <taxon>Testudines</taxon>
        <taxon>Cryptodira</taxon>
        <taxon>Trionychia</taxon>
        <taxon>Trionychidae</taxon>
        <taxon>Pelodiscus</taxon>
    </lineage>
</organism>
<sequence length="258" mass="28863">MYFGNLGVALYSLFICLTQDGWLNIYQSFVDEGITMKIGGSLYFFIFITGGAFICTNLLVAVLTSNLEQTMVAYTEEKQKRDQLLHPDKYADWESDVGGDDMSPELNLVHLKEVIQDSATTNRQTPLSYGSLGNLTEATCDDFCLVLEGIQENLKRYKEIRNELNAIVKEVRAIEFNKEQEEERVLRNVQNSTISEGLLSNEVAAGRSGDILSTLMTLEKANMIDPEDATSSGYHKGAVRMAFLKARHQSLLNQSLPP</sequence>
<protein>
    <recommendedName>
        <fullName evidence="7">Ion transport domain-containing protein</fullName>
    </recommendedName>
</protein>
<evidence type="ECO:0000256" key="2">
    <source>
        <dbReference type="ARBA" id="ARBA00022692"/>
    </source>
</evidence>
<keyword evidence="4 6" id="KW-0472">Membrane</keyword>
<dbReference type="GO" id="GO:0005227">
    <property type="term" value="F:calcium-activated cation channel activity"/>
    <property type="evidence" value="ECO:0007669"/>
    <property type="project" value="InterPro"/>
</dbReference>
<dbReference type="AlphaFoldDB" id="K7GCD1"/>
<reference evidence="8" key="4">
    <citation type="submission" date="2025-09" db="UniProtKB">
        <authorList>
            <consortium name="Ensembl"/>
        </authorList>
    </citation>
    <scope>IDENTIFICATION</scope>
</reference>
<reference evidence="9" key="1">
    <citation type="submission" date="2011-10" db="EMBL/GenBank/DDBJ databases">
        <authorList>
            <consortium name="Soft-shell Turtle Genome Consortium"/>
        </authorList>
    </citation>
    <scope>NUCLEOTIDE SEQUENCE [LARGE SCALE GENOMIC DNA]</scope>
    <source>
        <strain evidence="9">Daiwa-1</strain>
    </source>
</reference>
<keyword evidence="3 6" id="KW-1133">Transmembrane helix</keyword>
<keyword evidence="5" id="KW-0175">Coiled coil</keyword>
<dbReference type="GO" id="GO:0048240">
    <property type="term" value="P:sperm capacitation"/>
    <property type="evidence" value="ECO:0007669"/>
    <property type="project" value="TreeGrafter"/>
</dbReference>
<dbReference type="GO" id="GO:0006814">
    <property type="term" value="P:sodium ion transport"/>
    <property type="evidence" value="ECO:0007669"/>
    <property type="project" value="TreeGrafter"/>
</dbReference>
<evidence type="ECO:0000256" key="1">
    <source>
        <dbReference type="ARBA" id="ARBA00004141"/>
    </source>
</evidence>
<evidence type="ECO:0000256" key="5">
    <source>
        <dbReference type="SAM" id="Coils"/>
    </source>
</evidence>
<evidence type="ECO:0000256" key="3">
    <source>
        <dbReference type="ARBA" id="ARBA00022989"/>
    </source>
</evidence>
<dbReference type="Proteomes" id="UP000007267">
    <property type="component" value="Unassembled WGS sequence"/>
</dbReference>
<dbReference type="Gene3D" id="1.10.287.70">
    <property type="match status" value="1"/>
</dbReference>
<name>K7GCD1_PELSI</name>
<dbReference type="GO" id="GO:0036128">
    <property type="term" value="C:CatSper complex"/>
    <property type="evidence" value="ECO:0007669"/>
    <property type="project" value="InterPro"/>
</dbReference>
<dbReference type="GO" id="GO:0001669">
    <property type="term" value="C:acrosomal vesicle"/>
    <property type="evidence" value="ECO:0007669"/>
    <property type="project" value="TreeGrafter"/>
</dbReference>
<dbReference type="GO" id="GO:0030317">
    <property type="term" value="P:flagellated sperm motility"/>
    <property type="evidence" value="ECO:0007669"/>
    <property type="project" value="InterPro"/>
</dbReference>
<dbReference type="PANTHER" id="PTHR47077:SF1">
    <property type="entry name" value="CATION CHANNEL SPERM-ASSOCIATED PROTEIN 4"/>
    <property type="match status" value="1"/>
</dbReference>
<dbReference type="Pfam" id="PF00520">
    <property type="entry name" value="Ion_trans"/>
    <property type="match status" value="1"/>
</dbReference>
<reference evidence="8" key="3">
    <citation type="submission" date="2025-08" db="UniProtKB">
        <authorList>
            <consortium name="Ensembl"/>
        </authorList>
    </citation>
    <scope>IDENTIFICATION</scope>
</reference>
<dbReference type="Ensembl" id="ENSPSIT00000018025.1">
    <property type="protein sequence ID" value="ENSPSIP00000017942.1"/>
    <property type="gene ID" value="ENSPSIG00000015959.1"/>
</dbReference>
<evidence type="ECO:0000313" key="8">
    <source>
        <dbReference type="Ensembl" id="ENSPSIP00000017942.1"/>
    </source>
</evidence>
<dbReference type="PANTHER" id="PTHR47077">
    <property type="entry name" value="ION_TRANS DOMAIN-CONTAINING PROTEIN"/>
    <property type="match status" value="1"/>
</dbReference>
<dbReference type="GeneTree" id="ENSGT00940000172048"/>
<dbReference type="GO" id="GO:0005245">
    <property type="term" value="F:voltage-gated calcium channel activity"/>
    <property type="evidence" value="ECO:0007669"/>
    <property type="project" value="TreeGrafter"/>
</dbReference>
<keyword evidence="9" id="KW-1185">Reference proteome</keyword>
<feature type="transmembrane region" description="Helical" evidence="6">
    <location>
        <begin position="42"/>
        <end position="63"/>
    </location>
</feature>
<dbReference type="EMBL" id="AGCU01012446">
    <property type="status" value="NOT_ANNOTATED_CDS"/>
    <property type="molecule type" value="Genomic_DNA"/>
</dbReference>
<dbReference type="HOGENOM" id="CLU_1006575_0_0_1"/>
<evidence type="ECO:0000259" key="7">
    <source>
        <dbReference type="Pfam" id="PF00520"/>
    </source>
</evidence>